<reference evidence="1 2" key="1">
    <citation type="submission" date="2016-10" db="EMBL/GenBank/DDBJ databases">
        <authorList>
            <person name="de Groot N.N."/>
        </authorList>
    </citation>
    <scope>NUCLEOTIDE SEQUENCE [LARGE SCALE GENOMIC DNA]</scope>
    <source>
        <strain evidence="1 2">HL3</strain>
    </source>
</reference>
<dbReference type="Proteomes" id="UP000198611">
    <property type="component" value="Unassembled WGS sequence"/>
</dbReference>
<accession>A0A1I1W520</accession>
<gene>
    <name evidence="1" type="ORF">SAMN05660831_02567</name>
</gene>
<name>A0A1I1W520_9GAMM</name>
<evidence type="ECO:0000313" key="1">
    <source>
        <dbReference type="EMBL" id="SFD90214.1"/>
    </source>
</evidence>
<dbReference type="RefSeq" id="WP_093429177.1">
    <property type="nucleotide sequence ID" value="NZ_FOMJ01000012.1"/>
</dbReference>
<dbReference type="EMBL" id="FOMJ01000012">
    <property type="protein sequence ID" value="SFD90214.1"/>
    <property type="molecule type" value="Genomic_DNA"/>
</dbReference>
<dbReference type="AlphaFoldDB" id="A0A1I1W520"/>
<dbReference type="STRING" id="1123397.SAMN05660831_02567"/>
<organism evidence="1 2">
    <name type="scientific">Thiohalospira halophila DSM 15071</name>
    <dbReference type="NCBI Taxonomy" id="1123397"/>
    <lineage>
        <taxon>Bacteria</taxon>
        <taxon>Pseudomonadati</taxon>
        <taxon>Pseudomonadota</taxon>
        <taxon>Gammaproteobacteria</taxon>
        <taxon>Thiohalospirales</taxon>
        <taxon>Thiohalospiraceae</taxon>
        <taxon>Thiohalospira</taxon>
    </lineage>
</organism>
<protein>
    <submittedName>
        <fullName evidence="1">Uncharacterized protein</fullName>
    </submittedName>
</protein>
<evidence type="ECO:0000313" key="2">
    <source>
        <dbReference type="Proteomes" id="UP000198611"/>
    </source>
</evidence>
<sequence>MKSVKLTDVGDIKNELNKYRKGKKFDINQFNQVARLAWLGKLTIQPLDPLDEDTKSFLVHCDFPEPLAEKVMTFDTDGSGMDILGAIHIVDSEQGEALIRIMEEGFQERVAFYQALNERDFYFSKFYKPKDGEEQASGDQG</sequence>
<keyword evidence="2" id="KW-1185">Reference proteome</keyword>
<dbReference type="OrthoDB" id="5294749at2"/>
<proteinExistence type="predicted"/>